<evidence type="ECO:0000313" key="2">
    <source>
        <dbReference type="EMBL" id="JAA66188.1"/>
    </source>
</evidence>
<dbReference type="InterPro" id="IPR012674">
    <property type="entry name" value="Calycin"/>
</dbReference>
<accession>A0A0K8R5Q6</accession>
<dbReference type="SUPFAM" id="SSF50814">
    <property type="entry name" value="Lipocalins"/>
    <property type="match status" value="1"/>
</dbReference>
<evidence type="ECO:0000256" key="1">
    <source>
        <dbReference type="SAM" id="SignalP"/>
    </source>
</evidence>
<sequence length="393" mass="44703">MSRCPYFGAWRLLISCLGVFVVTTAAPRNINLDMQPRQETSDATLKILRDIHGKTFAFPLSPAKKPFLVDSTVSCFTIQMLYSAEETDHTVMLWLQYTKSDGVSKHVDTISFAVKTKKETSPNNLRFDFEGSSNNGIAIQEAEFGYHADSCYGLKITLKDRRCVLLALPPSSGTSAPENCVSRYELGSCEYEGYESSDSEKCLQYKLVEDHSQSQATEVTAQSPDNNQPLLETNAQLQQYQDFKRGLLFSSLVLVYSSYEKDPFRLCMIPYRPNEGPGTDGKLYILTSGVLVEKAMVQTFNPYRLSYHNETYKAAARLYRNDKFYETKVIFTDRKQCIILRTPEYYNLCELFTGGRYTHGILNSICFFIYTVYCQQPATRFTSLGECWPPAKK</sequence>
<dbReference type="AlphaFoldDB" id="A0A0K8R5Q6"/>
<protein>
    <submittedName>
        <fullName evidence="2">Putative salivary lipocalin</fullName>
    </submittedName>
</protein>
<proteinExistence type="evidence at transcript level"/>
<dbReference type="EMBL" id="GADI01007620">
    <property type="protein sequence ID" value="JAA66188.1"/>
    <property type="molecule type" value="mRNA"/>
</dbReference>
<name>A0A0K8R5Q6_IXORI</name>
<reference evidence="2" key="1">
    <citation type="submission" date="2012-12" db="EMBL/GenBank/DDBJ databases">
        <title>Identification and characterization of a phenylalanine ammonia-lyase gene family in Isatis indigotica Fort.</title>
        <authorList>
            <person name="Liu Q."/>
            <person name="Chen J."/>
            <person name="Zhou X."/>
            <person name="Di P."/>
            <person name="Xiao Y."/>
            <person name="Xuan H."/>
            <person name="Zhang L."/>
            <person name="Chen W."/>
        </authorList>
    </citation>
    <scope>NUCLEOTIDE SEQUENCE</scope>
    <source>
        <tissue evidence="2">Salivary gland</tissue>
    </source>
</reference>
<organism evidence="2">
    <name type="scientific">Ixodes ricinus</name>
    <name type="common">Common tick</name>
    <name type="synonym">Acarus ricinus</name>
    <dbReference type="NCBI Taxonomy" id="34613"/>
    <lineage>
        <taxon>Eukaryota</taxon>
        <taxon>Metazoa</taxon>
        <taxon>Ecdysozoa</taxon>
        <taxon>Arthropoda</taxon>
        <taxon>Chelicerata</taxon>
        <taxon>Arachnida</taxon>
        <taxon>Acari</taxon>
        <taxon>Parasitiformes</taxon>
        <taxon>Ixodida</taxon>
        <taxon>Ixodoidea</taxon>
        <taxon>Ixodidae</taxon>
        <taxon>Ixodinae</taxon>
        <taxon>Ixodes</taxon>
    </lineage>
</organism>
<feature type="chain" id="PRO_5005516342" evidence="1">
    <location>
        <begin position="26"/>
        <end position="393"/>
    </location>
</feature>
<feature type="signal peptide" evidence="1">
    <location>
        <begin position="1"/>
        <end position="25"/>
    </location>
</feature>
<dbReference type="Gene3D" id="2.40.128.20">
    <property type="match status" value="1"/>
</dbReference>
<keyword evidence="1" id="KW-0732">Signal</keyword>